<comment type="subcellular location">
    <subcellularLocation>
        <location evidence="1">Cell membrane</location>
        <topology evidence="1">Multi-pass membrane protein</topology>
    </subcellularLocation>
</comment>
<keyword evidence="4 8" id="KW-0812">Transmembrane</keyword>
<feature type="domain" description="Major facilitator superfamily (MFS) profile" evidence="9">
    <location>
        <begin position="24"/>
        <end position="432"/>
    </location>
</feature>
<accession>A0ABT6MFN2</accession>
<dbReference type="PROSITE" id="PS00217">
    <property type="entry name" value="SUGAR_TRANSPORT_2"/>
    <property type="match status" value="1"/>
</dbReference>
<sequence>MSQLATPSVAQPDSDVLSPAKRKAIIAACIGNFLEWYEFVLYGYFAATFSVLFFDKGDPAVSLMLTFLVFGISFVVRPLGGIFFGYIGDRFGRKVTLSAIILMISFATALMAVVPPYASIGVAAPLLILVLRCVQGISAGGEWMGAAAYVVESAPAHRRAYYGSWQTITISLGMFTAALSSLILTASLSADALQSWGWRIPFLLALPLGMIGLYMRLKLEESEEYTEMAAGGTQERSPLLSALRENWRSILLVCGLVCAPTMCTYVLLVYGPTFFITELHIESSAARGAGLVAMLFLVVMVVTFARLCDRLGRRPFLLWGAAWVVVTTPIGFLLIHQRSFATVLLGIVLILIGDAMMLAPQPALFSELFPTSRRYSGLAIGYNLGVVLFGGAGPLIATALVSYTHSTYAPAAYLAAGALVSLLAALVTPETLGVSLRTGKAPEEVTS</sequence>
<feature type="transmembrane region" description="Helical" evidence="8">
    <location>
        <begin position="95"/>
        <end position="114"/>
    </location>
</feature>
<dbReference type="InterPro" id="IPR005828">
    <property type="entry name" value="MFS_sugar_transport-like"/>
</dbReference>
<keyword evidence="3" id="KW-1003">Cell membrane</keyword>
<comment type="caution">
    <text evidence="10">The sequence shown here is derived from an EMBL/GenBank/DDBJ whole genome shotgun (WGS) entry which is preliminary data.</text>
</comment>
<feature type="transmembrane region" description="Helical" evidence="8">
    <location>
        <begin position="316"/>
        <end position="335"/>
    </location>
</feature>
<evidence type="ECO:0000256" key="1">
    <source>
        <dbReference type="ARBA" id="ARBA00004651"/>
    </source>
</evidence>
<dbReference type="InterPro" id="IPR036259">
    <property type="entry name" value="MFS_trans_sf"/>
</dbReference>
<dbReference type="RefSeq" id="WP_280761995.1">
    <property type="nucleotide sequence ID" value="NZ_JARXVC010000011.1"/>
</dbReference>
<evidence type="ECO:0000313" key="11">
    <source>
        <dbReference type="Proteomes" id="UP001160334"/>
    </source>
</evidence>
<evidence type="ECO:0000259" key="9">
    <source>
        <dbReference type="PROSITE" id="PS50850"/>
    </source>
</evidence>
<keyword evidence="6 8" id="KW-1133">Transmembrane helix</keyword>
<feature type="transmembrane region" description="Helical" evidence="8">
    <location>
        <begin position="65"/>
        <end position="88"/>
    </location>
</feature>
<feature type="transmembrane region" description="Helical" evidence="8">
    <location>
        <begin position="341"/>
        <end position="359"/>
    </location>
</feature>
<dbReference type="InterPro" id="IPR051084">
    <property type="entry name" value="H+-coupled_symporters"/>
</dbReference>
<protein>
    <submittedName>
        <fullName evidence="10">MHS family proline/betaine transporter-like MFS transporter</fullName>
    </submittedName>
</protein>
<dbReference type="Proteomes" id="UP001160334">
    <property type="component" value="Unassembled WGS sequence"/>
</dbReference>
<name>A0ABT6MFN2_9NOCA</name>
<proteinExistence type="predicted"/>
<reference evidence="10 11" key="1">
    <citation type="submission" date="2023-04" db="EMBL/GenBank/DDBJ databases">
        <title>Forest soil microbial communities from Buena Vista Peninsula, Colon Province, Panama.</title>
        <authorList>
            <person name="Bouskill N."/>
        </authorList>
    </citation>
    <scope>NUCLEOTIDE SEQUENCE [LARGE SCALE GENOMIC DNA]</scope>
    <source>
        <strain evidence="10 11">CFH S0262</strain>
    </source>
</reference>
<keyword evidence="11" id="KW-1185">Reference proteome</keyword>
<evidence type="ECO:0000256" key="8">
    <source>
        <dbReference type="SAM" id="Phobius"/>
    </source>
</evidence>
<feature type="transmembrane region" description="Helical" evidence="8">
    <location>
        <begin position="284"/>
        <end position="304"/>
    </location>
</feature>
<evidence type="ECO:0000256" key="2">
    <source>
        <dbReference type="ARBA" id="ARBA00022448"/>
    </source>
</evidence>
<evidence type="ECO:0000256" key="6">
    <source>
        <dbReference type="ARBA" id="ARBA00022989"/>
    </source>
</evidence>
<dbReference type="InterPro" id="IPR020846">
    <property type="entry name" value="MFS_dom"/>
</dbReference>
<organism evidence="10 11">
    <name type="scientific">Prescottella agglutinans</name>
    <dbReference type="NCBI Taxonomy" id="1644129"/>
    <lineage>
        <taxon>Bacteria</taxon>
        <taxon>Bacillati</taxon>
        <taxon>Actinomycetota</taxon>
        <taxon>Actinomycetes</taxon>
        <taxon>Mycobacteriales</taxon>
        <taxon>Nocardiaceae</taxon>
        <taxon>Prescottella</taxon>
    </lineage>
</organism>
<evidence type="ECO:0000256" key="5">
    <source>
        <dbReference type="ARBA" id="ARBA00022847"/>
    </source>
</evidence>
<dbReference type="PANTHER" id="PTHR43528">
    <property type="entry name" value="ALPHA-KETOGLUTARATE PERMEASE"/>
    <property type="match status" value="1"/>
</dbReference>
<dbReference type="Gene3D" id="1.20.1250.20">
    <property type="entry name" value="MFS general substrate transporter like domains"/>
    <property type="match status" value="2"/>
</dbReference>
<dbReference type="Pfam" id="PF00083">
    <property type="entry name" value="Sugar_tr"/>
    <property type="match status" value="2"/>
</dbReference>
<feature type="transmembrane region" description="Helical" evidence="8">
    <location>
        <begin position="407"/>
        <end position="427"/>
    </location>
</feature>
<feature type="transmembrane region" description="Helical" evidence="8">
    <location>
        <begin position="163"/>
        <end position="184"/>
    </location>
</feature>
<dbReference type="SUPFAM" id="SSF103473">
    <property type="entry name" value="MFS general substrate transporter"/>
    <property type="match status" value="1"/>
</dbReference>
<keyword evidence="7 8" id="KW-0472">Membrane</keyword>
<dbReference type="InterPro" id="IPR005829">
    <property type="entry name" value="Sugar_transporter_CS"/>
</dbReference>
<dbReference type="PANTHER" id="PTHR43528:SF1">
    <property type="entry name" value="ALPHA-KETOGLUTARATE PERMEASE"/>
    <property type="match status" value="1"/>
</dbReference>
<feature type="transmembrane region" description="Helical" evidence="8">
    <location>
        <begin position="196"/>
        <end position="215"/>
    </location>
</feature>
<feature type="transmembrane region" description="Helical" evidence="8">
    <location>
        <begin position="250"/>
        <end position="272"/>
    </location>
</feature>
<evidence type="ECO:0000313" key="10">
    <source>
        <dbReference type="EMBL" id="MDH6282695.1"/>
    </source>
</evidence>
<keyword evidence="2" id="KW-0813">Transport</keyword>
<keyword evidence="5" id="KW-0769">Symport</keyword>
<evidence type="ECO:0000256" key="7">
    <source>
        <dbReference type="ARBA" id="ARBA00023136"/>
    </source>
</evidence>
<evidence type="ECO:0000256" key="4">
    <source>
        <dbReference type="ARBA" id="ARBA00022692"/>
    </source>
</evidence>
<feature type="transmembrane region" description="Helical" evidence="8">
    <location>
        <begin position="24"/>
        <end position="45"/>
    </location>
</feature>
<feature type="transmembrane region" description="Helical" evidence="8">
    <location>
        <begin position="380"/>
        <end position="401"/>
    </location>
</feature>
<dbReference type="PROSITE" id="PS50850">
    <property type="entry name" value="MFS"/>
    <property type="match status" value="1"/>
</dbReference>
<dbReference type="EMBL" id="JARXVC010000011">
    <property type="protein sequence ID" value="MDH6282695.1"/>
    <property type="molecule type" value="Genomic_DNA"/>
</dbReference>
<evidence type="ECO:0000256" key="3">
    <source>
        <dbReference type="ARBA" id="ARBA00022475"/>
    </source>
</evidence>
<gene>
    <name evidence="10" type="ORF">M2280_003932</name>
</gene>